<evidence type="ECO:0000313" key="3">
    <source>
        <dbReference type="EMBL" id="SCZ81872.1"/>
    </source>
</evidence>
<dbReference type="SUPFAM" id="SSF69360">
    <property type="entry name" value="Cell wall binding repeat"/>
    <property type="match status" value="1"/>
</dbReference>
<dbReference type="OrthoDB" id="210273at2"/>
<dbReference type="InterPro" id="IPR032774">
    <property type="entry name" value="WG_beta_rep"/>
</dbReference>
<dbReference type="PANTHER" id="PTHR37841">
    <property type="entry name" value="GLR2918 PROTEIN"/>
    <property type="match status" value="1"/>
</dbReference>
<dbReference type="AlphaFoldDB" id="A0A1G5S634"/>
<dbReference type="STRING" id="1120920.SAMN03080599_03117"/>
<accession>A0A1G5S634</accession>
<dbReference type="InterPro" id="IPR001119">
    <property type="entry name" value="SLH_dom"/>
</dbReference>
<protein>
    <submittedName>
        <fullName evidence="3">WG containing repeat-containing protein</fullName>
    </submittedName>
</protein>
<feature type="domain" description="SLH" evidence="2">
    <location>
        <begin position="92"/>
        <end position="155"/>
    </location>
</feature>
<dbReference type="RefSeq" id="WP_092593105.1">
    <property type="nucleotide sequence ID" value="NZ_FMWL01000025.1"/>
</dbReference>
<reference evidence="3 4" key="1">
    <citation type="submission" date="2016-10" db="EMBL/GenBank/DDBJ databases">
        <authorList>
            <person name="de Groot N.N."/>
        </authorList>
    </citation>
    <scope>NUCLEOTIDE SEQUENCE [LARGE SCALE GENOMIC DNA]</scope>
    <source>
        <strain evidence="3 4">DSM 2784</strain>
    </source>
</reference>
<keyword evidence="1" id="KW-0677">Repeat</keyword>
<name>A0A1G5S634_9FIRM</name>
<dbReference type="PANTHER" id="PTHR37841:SF1">
    <property type="entry name" value="DUF3298 DOMAIN-CONTAINING PROTEIN"/>
    <property type="match status" value="1"/>
</dbReference>
<evidence type="ECO:0000313" key="4">
    <source>
        <dbReference type="Proteomes" id="UP000199208"/>
    </source>
</evidence>
<dbReference type="Proteomes" id="UP000199208">
    <property type="component" value="Unassembled WGS sequence"/>
</dbReference>
<evidence type="ECO:0000259" key="2">
    <source>
        <dbReference type="PROSITE" id="PS51272"/>
    </source>
</evidence>
<organism evidence="3 4">
    <name type="scientific">Acidaminobacter hydrogenoformans DSM 2784</name>
    <dbReference type="NCBI Taxonomy" id="1120920"/>
    <lineage>
        <taxon>Bacteria</taxon>
        <taxon>Bacillati</taxon>
        <taxon>Bacillota</taxon>
        <taxon>Clostridia</taxon>
        <taxon>Peptostreptococcales</taxon>
        <taxon>Acidaminobacteraceae</taxon>
        <taxon>Acidaminobacter</taxon>
    </lineage>
</organism>
<dbReference type="PROSITE" id="PS51272">
    <property type="entry name" value="SLH"/>
    <property type="match status" value="1"/>
</dbReference>
<proteinExistence type="predicted"/>
<evidence type="ECO:0000256" key="1">
    <source>
        <dbReference type="ARBA" id="ARBA00022737"/>
    </source>
</evidence>
<gene>
    <name evidence="3" type="ORF">SAMN03080599_03117</name>
</gene>
<dbReference type="Pfam" id="PF14903">
    <property type="entry name" value="WG_beta_rep"/>
    <property type="match status" value="7"/>
</dbReference>
<dbReference type="EMBL" id="FMWL01000025">
    <property type="protein sequence ID" value="SCZ81872.1"/>
    <property type="molecule type" value="Genomic_DNA"/>
</dbReference>
<keyword evidence="4" id="KW-1185">Reference proteome</keyword>
<sequence>MRKDLLYATSKIKRPLRTAWCLLLVIVVMVTIGGVSSSYAAGPTAGQELRAMGLIEGKAGGDLAEDEYLTRTEMMVVLARMLGEFNQAAAWNMPSTFTDRRNHWGEPYVAYAQSREWTSGVGGNLFGYEQRHTVQEASVFMLKALGYTTPEDFAWETAFDTAASLGLFKGLSLNQEQDILRGDLFKLMMNTLETQAKGHPYKLGEQLGVLVSPTFAEPMAAARANQPFAAVRIGDRWGYMGPDGKLAIRFLYSRASDFSENLAVVSMNGKYGFIDKAGTMMIPFAYEDAGSFADGLAPAKYSGKYGYIDKNANWVIEPAYEFADQFSEGLARVVVSGKIGYIDTTGTMVIQPAFTAANRFENGIAAIQENGLTGYINRQGTKFIPPQYLIAGNGADGLIRYNSGTSIGFLNTSGAPVLSASYMWADNFSEGLAVIETDASGGFAFRYINTSGQRVFSQSYQDAHAFSEGLAFVMSGGKYGIIDKSGAMVVQPKFNYVDPEGFSEGFARIKSKDLTGFINRSGVVVISPQFDEARRFVK</sequence>